<feature type="domain" description="UvrD-like helicase ATP-binding" evidence="11">
    <location>
        <begin position="1"/>
        <end position="284"/>
    </location>
</feature>
<dbReference type="InterPro" id="IPR014016">
    <property type="entry name" value="UvrD-like_ATP-bd"/>
</dbReference>
<dbReference type="PANTHER" id="PTHR11070">
    <property type="entry name" value="UVRD / RECB / PCRA DNA HELICASE FAMILY MEMBER"/>
    <property type="match status" value="1"/>
</dbReference>
<keyword evidence="4 10" id="KW-0347">Helicase</keyword>
<dbReference type="GO" id="GO:0043138">
    <property type="term" value="F:3'-5' DNA helicase activity"/>
    <property type="evidence" value="ECO:0007669"/>
    <property type="project" value="UniProtKB-EC"/>
</dbReference>
<evidence type="ECO:0000256" key="9">
    <source>
        <dbReference type="ARBA" id="ARBA00048988"/>
    </source>
</evidence>
<dbReference type="Pfam" id="PF13361">
    <property type="entry name" value="UvrD_C"/>
    <property type="match status" value="1"/>
</dbReference>
<dbReference type="RefSeq" id="WP_009092170.1">
    <property type="nucleotide sequence ID" value="NZ_CBCRWW010000009.1"/>
</dbReference>
<dbReference type="AlphaFoldDB" id="A0A455ZFJ6"/>
<sequence length="559" mass="64550">MQLEILSDTLIDTNHHFKVSAGPGAGKTFWIVSHIKNVIQNSTILTSAKKILCITYTNTAAETIQSRLGTSSLQVEVLTIHSFLYTHIIKPYLSFISDEYDFDVSKLNGHDDTILSNYQFLQEWKEKTGQKRIKEDDQILTAFQKMRWRFDNNDLIVKPDYPIKINGYSIKNDSYFEYKKMAWKKGVLHHDDVLFFSLQILKKFPFVSKIISSKFPYIFIDEFQDSNPIQISIVKKLARLSTVGVIGDVAQSIYEFQGAEPGQFQTFNLVNNKNYYLNHNRRSSNEIIDFLNKIRNDFKQQYHRNISFPKPILFVGDMVKALKQAKINCPGEDIHTLSWDNLTSNAMKAEINGSTLDKELLNNLRQIDSNFHRGNLIFHCINAIALAKEAKFKEAINILEKYLTYKNDKFGGRKKALRYLTILLKNFDKYKGGTLLELSNFVRENLDDQLTKVTSGKVKTFYESYSFQSLLLCVNIAEDNSLNRTIHKAKGAEFTNVLLIIKDQKGLEFIYNPDLANKEEHRLYYVAVSRAQNRLFICVPTLDTEIETLLQDIISIQKV</sequence>
<dbReference type="Gene3D" id="1.10.10.160">
    <property type="match status" value="1"/>
</dbReference>
<dbReference type="InterPro" id="IPR027417">
    <property type="entry name" value="P-loop_NTPase"/>
</dbReference>
<dbReference type="PROSITE" id="PS51198">
    <property type="entry name" value="UVRD_HELICASE_ATP_BIND"/>
    <property type="match status" value="1"/>
</dbReference>
<reference evidence="12" key="3">
    <citation type="journal article" date="2016" name="Genome Announc.">
        <title>Complete Genome Sequences of Four Strains from the 2015-2016 Elizabethkingia anophelis Outbreak.</title>
        <authorList>
            <person name="Nicholson A.C."/>
            <person name="Whitney A.M."/>
            <person name="Emery B.D."/>
            <person name="Bell M.E."/>
            <person name="Gartin J.T."/>
            <person name="Humrighouse B.W."/>
            <person name="Loparev V.N."/>
            <person name="Batra D."/>
            <person name="Sheth M."/>
            <person name="Rowe L.A."/>
            <person name="Juieng P."/>
            <person name="Knipe K."/>
            <person name="Gulvik C."/>
            <person name="McQuiston J.R."/>
        </authorList>
    </citation>
    <scope>NUCLEOTIDE SEQUENCE</scope>
</reference>
<evidence type="ECO:0000256" key="6">
    <source>
        <dbReference type="ARBA" id="ARBA00023235"/>
    </source>
</evidence>
<evidence type="ECO:0000259" key="11">
    <source>
        <dbReference type="PROSITE" id="PS51198"/>
    </source>
</evidence>
<gene>
    <name evidence="12" type="primary">ICEEaIII(1)_R26_91522_89843</name>
</gene>
<dbReference type="EMBL" id="BK010606">
    <property type="protein sequence ID" value="DAC75536.1"/>
    <property type="molecule type" value="Genomic_DNA"/>
</dbReference>
<reference evidence="12" key="7">
    <citation type="journal article" date="2017" name="Sci. Rep.">
        <title>Genomic features, phylogenetic relationships, and comparative genomics of Elizabethkingia anophelis strain EM361-97 isolated in Taiwan.</title>
        <authorList>
            <person name="Lin J.N."/>
            <person name="Lai C.H."/>
            <person name="Yang C.H."/>
            <person name="Huang Y.H."/>
            <person name="Lin H.H."/>
        </authorList>
    </citation>
    <scope>NUCLEOTIDE SEQUENCE</scope>
</reference>
<dbReference type="GO" id="GO:0003677">
    <property type="term" value="F:DNA binding"/>
    <property type="evidence" value="ECO:0007669"/>
    <property type="project" value="InterPro"/>
</dbReference>
<reference evidence="12" key="8">
    <citation type="journal article" date="2018" name="J. ISSAAS">
        <title>In Silico Identification of Three Types of Integrative and Conjugative Elements (ICEs) in Elizabethkingia anophelis Strains Isolated from Around the World.</title>
        <authorList>
            <person name="Xu J."/>
            <person name="Pei D."/>
            <person name="Nicholson A."/>
            <person name="Lan Y."/>
            <person name="Xia Q."/>
        </authorList>
    </citation>
    <scope>NUCLEOTIDE SEQUENCE</scope>
</reference>
<dbReference type="Gene3D" id="3.40.50.300">
    <property type="entry name" value="P-loop containing nucleotide triphosphate hydrolases"/>
    <property type="match status" value="2"/>
</dbReference>
<protein>
    <recommendedName>
        <fullName evidence="8">DNA 3'-5' helicase</fullName>
        <ecNumber evidence="8">5.6.2.4</ecNumber>
    </recommendedName>
</protein>
<dbReference type="EC" id="5.6.2.4" evidence="8"/>
<name>A0A455ZFJ6_9FLAO</name>
<dbReference type="PANTHER" id="PTHR11070:SF3">
    <property type="entry name" value="DNA 3'-5' HELICASE"/>
    <property type="match status" value="1"/>
</dbReference>
<dbReference type="GO" id="GO:0016887">
    <property type="term" value="F:ATP hydrolysis activity"/>
    <property type="evidence" value="ECO:0007669"/>
    <property type="project" value="RHEA"/>
</dbReference>
<comment type="similarity">
    <text evidence="1">Belongs to the helicase family. UvrD subfamily.</text>
</comment>
<reference evidence="12" key="4">
    <citation type="journal article" date="2016" name="Sci. Rep.">
        <title>Genomic epidemiology and global diversity of the emerging bacterial pathogen Elizabethkingia anophelis.</title>
        <authorList>
            <person name="Breurec S."/>
            <person name="Criscuolo A."/>
            <person name="Diancourt L."/>
            <person name="Rendueles O."/>
            <person name="Vandenbogaert M."/>
            <person name="Passet V."/>
            <person name="Caro V."/>
            <person name="Rocha E.P."/>
            <person name="Touchon M."/>
            <person name="Brisse S."/>
        </authorList>
    </citation>
    <scope>NUCLEOTIDE SEQUENCE</scope>
</reference>
<dbReference type="InterPro" id="IPR000212">
    <property type="entry name" value="DNA_helicase_UvrD/REP"/>
</dbReference>
<feature type="binding site" evidence="10">
    <location>
        <begin position="21"/>
        <end position="28"/>
    </location>
    <ligand>
        <name>ATP</name>
        <dbReference type="ChEBI" id="CHEBI:30616"/>
    </ligand>
</feature>
<reference evidence="12" key="1">
    <citation type="journal article" date="2014" name="Genome Biol. Evol.">
        <title>Comparative genomic analysis of malaria mosquito vector-associated novel pathogen Elizabethkingia anophelis.</title>
        <authorList>
            <person name="Teo J."/>
            <person name="Tan S.Y."/>
            <person name="Liu Y."/>
            <person name="Tay M."/>
            <person name="Ding Y."/>
            <person name="Li Y."/>
            <person name="Kjelleberg S."/>
            <person name="Givskov M."/>
            <person name="Lin R.T."/>
            <person name="Yang L."/>
        </authorList>
    </citation>
    <scope>NUCLEOTIDE SEQUENCE</scope>
</reference>
<evidence type="ECO:0000256" key="7">
    <source>
        <dbReference type="ARBA" id="ARBA00034617"/>
    </source>
</evidence>
<reference evidence="12" key="2">
    <citation type="journal article" date="2014" name="PLoS ONE">
        <title>Insights from the genome annotation of Elizabethkingia anophelis from the malaria vector Anopheles gambiae.</title>
        <authorList>
            <person name="Kukutla P."/>
            <person name="Lindberg B.G."/>
            <person name="Pei D."/>
            <person name="Rayl M."/>
            <person name="Yu W."/>
            <person name="Steritz M."/>
            <person name="Faye I."/>
            <person name="Xu J."/>
        </authorList>
    </citation>
    <scope>NUCLEOTIDE SEQUENCE</scope>
</reference>
<comment type="catalytic activity">
    <reaction evidence="9">
        <text>ATP + H2O = ADP + phosphate + H(+)</text>
        <dbReference type="Rhea" id="RHEA:13065"/>
        <dbReference type="ChEBI" id="CHEBI:15377"/>
        <dbReference type="ChEBI" id="CHEBI:15378"/>
        <dbReference type="ChEBI" id="CHEBI:30616"/>
        <dbReference type="ChEBI" id="CHEBI:43474"/>
        <dbReference type="ChEBI" id="CHEBI:456216"/>
        <dbReference type="EC" id="5.6.2.4"/>
    </reaction>
</comment>
<keyword evidence="3 10" id="KW-0378">Hydrolase</keyword>
<accession>A0A455ZFJ6</accession>
<dbReference type="GeneID" id="56686134"/>
<evidence type="ECO:0000256" key="5">
    <source>
        <dbReference type="ARBA" id="ARBA00022840"/>
    </source>
</evidence>
<dbReference type="GO" id="GO:0005829">
    <property type="term" value="C:cytosol"/>
    <property type="evidence" value="ECO:0007669"/>
    <property type="project" value="TreeGrafter"/>
</dbReference>
<keyword evidence="2 10" id="KW-0547">Nucleotide-binding</keyword>
<evidence type="ECO:0000313" key="12">
    <source>
        <dbReference type="EMBL" id="DAC75536.1"/>
    </source>
</evidence>
<evidence type="ECO:0000256" key="3">
    <source>
        <dbReference type="ARBA" id="ARBA00022801"/>
    </source>
</evidence>
<proteinExistence type="inferred from homology"/>
<dbReference type="SUPFAM" id="SSF52540">
    <property type="entry name" value="P-loop containing nucleoside triphosphate hydrolases"/>
    <property type="match status" value="1"/>
</dbReference>
<dbReference type="GO" id="GO:0005524">
    <property type="term" value="F:ATP binding"/>
    <property type="evidence" value="ECO:0007669"/>
    <property type="project" value="UniProtKB-UniRule"/>
</dbReference>
<evidence type="ECO:0000256" key="8">
    <source>
        <dbReference type="ARBA" id="ARBA00034808"/>
    </source>
</evidence>
<keyword evidence="6" id="KW-0413">Isomerase</keyword>
<evidence type="ECO:0000256" key="10">
    <source>
        <dbReference type="PROSITE-ProRule" id="PRU00560"/>
    </source>
</evidence>
<keyword evidence="5 10" id="KW-0067">ATP-binding</keyword>
<organism evidence="12">
    <name type="scientific">Elizabethkingia anophelis</name>
    <dbReference type="NCBI Taxonomy" id="1117645"/>
    <lineage>
        <taxon>Bacteria</taxon>
        <taxon>Pseudomonadati</taxon>
        <taxon>Bacteroidota</taxon>
        <taxon>Flavobacteriia</taxon>
        <taxon>Flavobacteriales</taxon>
        <taxon>Weeksellaceae</taxon>
        <taxon>Elizabethkingia</taxon>
    </lineage>
</organism>
<dbReference type="InterPro" id="IPR014017">
    <property type="entry name" value="DNA_helicase_UvrD-like_C"/>
</dbReference>
<reference evidence="12" key="6">
    <citation type="journal article" date="2017" name="Nat. Commun.">
        <title>Evolutionary dynamics and genomic features of the Elizabethkingia anophelis 2015 to 2016 Wisconsin outbreak strain.</title>
        <authorList>
            <person name="Perrin A."/>
            <person name="Larsonneur E."/>
            <person name="Nicholson A.C."/>
            <person name="Edwards D.J."/>
            <person name="Gundlach K.M."/>
            <person name="Whitney A.M."/>
            <person name="Gulvik C.A."/>
            <person name="Bell M.E."/>
            <person name="Rendueles O."/>
            <person name="Cury J."/>
            <person name="Hugon P."/>
            <person name="Clermont D."/>
            <person name="Enouf V."/>
            <person name="Loparev V."/>
            <person name="Juieng P."/>
            <person name="Monson T."/>
            <person name="Warshauer D."/>
            <person name="Elbadawi L.I."/>
            <person name="Walters M.S."/>
            <person name="Crist M.B."/>
            <person name="Noble-Wang J."/>
            <person name="Borlaug G."/>
            <person name="Rocha E.P.C."/>
            <person name="Criscuolo A."/>
            <person name="Touchon M."/>
            <person name="Davis J.P."/>
            <person name="Holt K.E."/>
            <person name="McQuiston J.R."/>
            <person name="Brisse S."/>
        </authorList>
    </citation>
    <scope>NUCLEOTIDE SEQUENCE</scope>
</reference>
<evidence type="ECO:0000256" key="2">
    <source>
        <dbReference type="ARBA" id="ARBA00022741"/>
    </source>
</evidence>
<evidence type="ECO:0000256" key="4">
    <source>
        <dbReference type="ARBA" id="ARBA00022806"/>
    </source>
</evidence>
<evidence type="ECO:0000256" key="1">
    <source>
        <dbReference type="ARBA" id="ARBA00009922"/>
    </source>
</evidence>
<reference evidence="12" key="5">
    <citation type="journal article" date="2017" name="Genome Announc.">
        <title>Complete Circularized Genome Sequences of Four Strains of Elizabethkingia anophelis, Including Two Novel Strains Isolated from Wild-Caught Anopheles sinensis.</title>
        <authorList>
            <person name="Pei D."/>
            <person name="Nicholson A.C."/>
            <person name="Jiang J."/>
            <person name="Chen H."/>
            <person name="Whitney A.M."/>
            <person name="Villarma A."/>
            <person name="Bell M."/>
            <person name="Humrighouse B."/>
            <person name="Rowe L.A."/>
            <person name="Sheth M."/>
            <person name="Batra D."/>
            <person name="Juieng P."/>
            <person name="Loparev V.N."/>
            <person name="McQuiston J.R."/>
            <person name="Lan Y."/>
            <person name="Ma Y."/>
            <person name="Xu J."/>
        </authorList>
    </citation>
    <scope>NUCLEOTIDE SEQUENCE</scope>
</reference>
<dbReference type="GO" id="GO:0000725">
    <property type="term" value="P:recombinational repair"/>
    <property type="evidence" value="ECO:0007669"/>
    <property type="project" value="TreeGrafter"/>
</dbReference>
<comment type="catalytic activity">
    <reaction evidence="7">
        <text>Couples ATP hydrolysis with the unwinding of duplex DNA by translocating in the 3'-5' direction.</text>
        <dbReference type="EC" id="5.6.2.4"/>
    </reaction>
</comment>
<dbReference type="Pfam" id="PF00580">
    <property type="entry name" value="UvrD-helicase"/>
    <property type="match status" value="1"/>
</dbReference>
<dbReference type="InterPro" id="IPR013986">
    <property type="entry name" value="DExx_box_DNA_helicase_dom_sf"/>
</dbReference>